<dbReference type="EMBL" id="KZ821243">
    <property type="protein sequence ID" value="PYH43539.1"/>
    <property type="molecule type" value="Genomic_DNA"/>
</dbReference>
<gene>
    <name evidence="1" type="ORF">BP01DRAFT_358510</name>
</gene>
<accession>A0A318Z8N7</accession>
<dbReference type="GeneID" id="37076679"/>
<dbReference type="AlphaFoldDB" id="A0A318Z8N7"/>
<keyword evidence="2" id="KW-1185">Reference proteome</keyword>
<name>A0A318Z8N7_9EURO</name>
<sequence>MFLGQRHKLACLSKQGITVATATCSRVWTSCLLQLHQRCSTPYYWRMHGNDLARPICIYPTFHHIFLQLDQTCRSSGPVSATIMTQNPKNRRSANVTDVLALSSTGSKTIRLKQCRNKAEQAPAEEFLPFAPLVKDLVIMDYLSRHGDLARPAIDQKTAFTYP</sequence>
<evidence type="ECO:0000313" key="2">
    <source>
        <dbReference type="Proteomes" id="UP000248349"/>
    </source>
</evidence>
<dbReference type="Proteomes" id="UP000248349">
    <property type="component" value="Unassembled WGS sequence"/>
</dbReference>
<proteinExistence type="predicted"/>
<evidence type="ECO:0000313" key="1">
    <source>
        <dbReference type="EMBL" id="PYH43539.1"/>
    </source>
</evidence>
<protein>
    <submittedName>
        <fullName evidence="1">Uncharacterized protein</fullName>
    </submittedName>
</protein>
<organism evidence="1 2">
    <name type="scientific">Aspergillus saccharolyticus JOP 1030-1</name>
    <dbReference type="NCBI Taxonomy" id="1450539"/>
    <lineage>
        <taxon>Eukaryota</taxon>
        <taxon>Fungi</taxon>
        <taxon>Dikarya</taxon>
        <taxon>Ascomycota</taxon>
        <taxon>Pezizomycotina</taxon>
        <taxon>Eurotiomycetes</taxon>
        <taxon>Eurotiomycetidae</taxon>
        <taxon>Eurotiales</taxon>
        <taxon>Aspergillaceae</taxon>
        <taxon>Aspergillus</taxon>
        <taxon>Aspergillus subgen. Circumdati</taxon>
    </lineage>
</organism>
<reference evidence="1 2" key="1">
    <citation type="submission" date="2016-12" db="EMBL/GenBank/DDBJ databases">
        <title>The genomes of Aspergillus section Nigri reveals drivers in fungal speciation.</title>
        <authorList>
            <consortium name="DOE Joint Genome Institute"/>
            <person name="Vesth T.C."/>
            <person name="Nybo J."/>
            <person name="Theobald S."/>
            <person name="Brandl J."/>
            <person name="Frisvad J.C."/>
            <person name="Nielsen K.F."/>
            <person name="Lyhne E.K."/>
            <person name="Kogle M.E."/>
            <person name="Kuo A."/>
            <person name="Riley R."/>
            <person name="Clum A."/>
            <person name="Nolan M."/>
            <person name="Lipzen A."/>
            <person name="Salamov A."/>
            <person name="Henrissat B."/>
            <person name="Wiebenga A."/>
            <person name="De Vries R.P."/>
            <person name="Grigoriev I.V."/>
            <person name="Mortensen U.H."/>
            <person name="Andersen M.R."/>
            <person name="Baker S.E."/>
        </authorList>
    </citation>
    <scope>NUCLEOTIDE SEQUENCE [LARGE SCALE GENOMIC DNA]</scope>
    <source>
        <strain evidence="1 2">JOP 1030-1</strain>
    </source>
</reference>
<dbReference type="RefSeq" id="XP_025429521.1">
    <property type="nucleotide sequence ID" value="XM_025575451.1"/>
</dbReference>